<dbReference type="AlphaFoldDB" id="A0A7L4NAI8"/>
<evidence type="ECO:0000259" key="11">
    <source>
        <dbReference type="Pfam" id="PF00129"/>
    </source>
</evidence>
<feature type="non-terminal residue" evidence="12">
    <location>
        <position position="118"/>
    </location>
</feature>
<keyword evidence="8" id="KW-1015">Disulfide bond</keyword>
<dbReference type="GO" id="GO:0042612">
    <property type="term" value="C:MHC class I protein complex"/>
    <property type="evidence" value="ECO:0007669"/>
    <property type="project" value="UniProtKB-KW"/>
</dbReference>
<dbReference type="InterPro" id="IPR001039">
    <property type="entry name" value="MHC_I_a_a1/a2"/>
</dbReference>
<evidence type="ECO:0000313" key="12">
    <source>
        <dbReference type="EMBL" id="NXY85928.1"/>
    </source>
</evidence>
<dbReference type="PANTHER" id="PTHR16675:SF242">
    <property type="entry name" value="MAJOR HISTOCOMPATIBILITY COMPLEX CLASS I-RELATED GENE PROTEIN"/>
    <property type="match status" value="1"/>
</dbReference>
<reference evidence="12 13" key="1">
    <citation type="submission" date="2020-02" db="EMBL/GenBank/DDBJ databases">
        <title>Bird 10,000 Genomes (B10K) Project - Family phase.</title>
        <authorList>
            <person name="Zhang G."/>
        </authorList>
    </citation>
    <scope>NUCLEOTIDE SEQUENCE [LARGE SCALE GENOMIC DNA]</scope>
    <source>
        <strain evidence="12">B10K-DU-013-51</strain>
        <tissue evidence="12">Mixed tissue sample</tissue>
    </source>
</reference>
<evidence type="ECO:0000256" key="2">
    <source>
        <dbReference type="ARBA" id="ARBA00022451"/>
    </source>
</evidence>
<keyword evidence="6" id="KW-1133">Transmembrane helix</keyword>
<gene>
    <name evidence="12" type="primary">Ha1f</name>
    <name evidence="12" type="ORF">CEYCYA_R10728</name>
</gene>
<dbReference type="PRINTS" id="PR01638">
    <property type="entry name" value="MHCCLASSI"/>
</dbReference>
<name>A0A7L4NAI8_9AVES</name>
<keyword evidence="2" id="KW-0490">MHC I</keyword>
<proteinExistence type="inferred from homology"/>
<keyword evidence="7" id="KW-0472">Membrane</keyword>
<evidence type="ECO:0000256" key="7">
    <source>
        <dbReference type="ARBA" id="ARBA00023136"/>
    </source>
</evidence>
<evidence type="ECO:0000256" key="4">
    <source>
        <dbReference type="ARBA" id="ARBA00022729"/>
    </source>
</evidence>
<evidence type="ECO:0000256" key="6">
    <source>
        <dbReference type="ARBA" id="ARBA00022989"/>
    </source>
</evidence>
<dbReference type="GO" id="GO:0005615">
    <property type="term" value="C:extracellular space"/>
    <property type="evidence" value="ECO:0007669"/>
    <property type="project" value="TreeGrafter"/>
</dbReference>
<keyword evidence="9" id="KW-0325">Glycoprotein</keyword>
<organism evidence="12 13">
    <name type="scientific">Ceyx cyanopectus</name>
    <name type="common">Indigo-banded kingfisher</name>
    <dbReference type="NCBI Taxonomy" id="390723"/>
    <lineage>
        <taxon>Eukaryota</taxon>
        <taxon>Metazoa</taxon>
        <taxon>Chordata</taxon>
        <taxon>Craniata</taxon>
        <taxon>Vertebrata</taxon>
        <taxon>Euteleostomi</taxon>
        <taxon>Archelosauria</taxon>
        <taxon>Archosauria</taxon>
        <taxon>Dinosauria</taxon>
        <taxon>Saurischia</taxon>
        <taxon>Theropoda</taxon>
        <taxon>Coelurosauria</taxon>
        <taxon>Aves</taxon>
        <taxon>Neognathae</taxon>
        <taxon>Neoaves</taxon>
        <taxon>Telluraves</taxon>
        <taxon>Coraciimorphae</taxon>
        <taxon>Coraciiformes</taxon>
        <taxon>Alcedinidae</taxon>
        <taxon>Ceyx</taxon>
    </lineage>
</organism>
<evidence type="ECO:0000256" key="5">
    <source>
        <dbReference type="ARBA" id="ARBA00022859"/>
    </source>
</evidence>
<feature type="domain" description="MHC class I-like antigen recognition-like" evidence="11">
    <location>
        <begin position="3"/>
        <end position="92"/>
    </location>
</feature>
<evidence type="ECO:0000256" key="9">
    <source>
        <dbReference type="ARBA" id="ARBA00023180"/>
    </source>
</evidence>
<dbReference type="Pfam" id="PF00129">
    <property type="entry name" value="MHC_I"/>
    <property type="match status" value="1"/>
</dbReference>
<keyword evidence="4" id="KW-0732">Signal</keyword>
<evidence type="ECO:0000256" key="1">
    <source>
        <dbReference type="ARBA" id="ARBA00004479"/>
    </source>
</evidence>
<keyword evidence="13" id="KW-1185">Reference proteome</keyword>
<dbReference type="OrthoDB" id="8936120at2759"/>
<dbReference type="InterPro" id="IPR050208">
    <property type="entry name" value="MHC_class-I_related"/>
</dbReference>
<protein>
    <submittedName>
        <fullName evidence="12">HA1F protein</fullName>
    </submittedName>
</protein>
<dbReference type="Proteomes" id="UP000586704">
    <property type="component" value="Unassembled WGS sequence"/>
</dbReference>
<comment type="subcellular location">
    <subcellularLocation>
        <location evidence="1">Membrane</location>
        <topology evidence="1">Single-pass type I membrane protein</topology>
    </subcellularLocation>
</comment>
<evidence type="ECO:0000256" key="3">
    <source>
        <dbReference type="ARBA" id="ARBA00022692"/>
    </source>
</evidence>
<evidence type="ECO:0000313" key="13">
    <source>
        <dbReference type="Proteomes" id="UP000586704"/>
    </source>
</evidence>
<dbReference type="Gene3D" id="3.30.500.10">
    <property type="entry name" value="MHC class I-like antigen recognition-like"/>
    <property type="match status" value="1"/>
</dbReference>
<dbReference type="GO" id="GO:0006955">
    <property type="term" value="P:immune response"/>
    <property type="evidence" value="ECO:0007669"/>
    <property type="project" value="TreeGrafter"/>
</dbReference>
<evidence type="ECO:0000256" key="10">
    <source>
        <dbReference type="RuleBase" id="RU004439"/>
    </source>
</evidence>
<dbReference type="EMBL" id="VYZU01043133">
    <property type="protein sequence ID" value="NXY85928.1"/>
    <property type="molecule type" value="Genomic_DNA"/>
</dbReference>
<dbReference type="PANTHER" id="PTHR16675">
    <property type="entry name" value="MHC CLASS I-RELATED"/>
    <property type="match status" value="1"/>
</dbReference>
<dbReference type="InterPro" id="IPR037055">
    <property type="entry name" value="MHC_I-like_Ag-recog_sf"/>
</dbReference>
<dbReference type="SUPFAM" id="SSF54452">
    <property type="entry name" value="MHC antigen-recognition domain"/>
    <property type="match status" value="1"/>
</dbReference>
<feature type="non-terminal residue" evidence="12">
    <location>
        <position position="1"/>
    </location>
</feature>
<dbReference type="GO" id="GO:0002474">
    <property type="term" value="P:antigen processing and presentation of peptide antigen via MHC class I"/>
    <property type="evidence" value="ECO:0007669"/>
    <property type="project" value="UniProtKB-KW"/>
</dbReference>
<dbReference type="InterPro" id="IPR011162">
    <property type="entry name" value="MHC_I/II-like_Ag-recog"/>
</dbReference>
<keyword evidence="3" id="KW-0812">Transmembrane</keyword>
<comment type="caution">
    <text evidence="12">The sequence shown here is derived from an EMBL/GenBank/DDBJ whole genome shotgun (WGS) entry which is preliminary data.</text>
</comment>
<dbReference type="InterPro" id="IPR011161">
    <property type="entry name" value="MHC_I-like_Ag-recog"/>
</dbReference>
<evidence type="ECO:0000256" key="8">
    <source>
        <dbReference type="ARBA" id="ARBA00023157"/>
    </source>
</evidence>
<comment type="similarity">
    <text evidence="10">Belongs to the MHC class I family.</text>
</comment>
<keyword evidence="5" id="KW-0391">Immunity</keyword>
<accession>A0A7L4NAI8</accession>
<dbReference type="GO" id="GO:0009897">
    <property type="term" value="C:external side of plasma membrane"/>
    <property type="evidence" value="ECO:0007669"/>
    <property type="project" value="TreeGrafter"/>
</dbReference>
<sequence>CVSGAHSLQRIGGCDLLEDGSIRGYWQYGYNGRDFISLNKDTRTFTAADPVANITKSKWEAEGTVAHRHNKYLKNMCVEWLKKYVSYGRAVLERKERPEVHVSGKEAHGILTLSCRAY</sequence>